<gene>
    <name evidence="1" type="ORF">CAAN4_D14675</name>
</gene>
<sequence length="120" mass="13467">MSNLVICRNRSSTVGYRECYTRKVPMPWLDLQTRRFNTISSNVSGQVSPATNGGRSRANSGISVLSIGLGSKPFTFIHPRTEIIHHGIMDDYVYVDGDIPEATYLGIKLDTKDLEFWQSL</sequence>
<reference evidence="1 2" key="1">
    <citation type="submission" date="2024-01" db="EMBL/GenBank/DDBJ databases">
        <authorList>
            <consortium name="Genoscope - CEA"/>
            <person name="William W."/>
        </authorList>
    </citation>
    <scope>NUCLEOTIDE SEQUENCE [LARGE SCALE GENOMIC DNA]</scope>
    <source>
        <strain evidence="1 2">29B2s-10</strain>
    </source>
</reference>
<dbReference type="EMBL" id="OZ004256">
    <property type="protein sequence ID" value="CAK7905562.1"/>
    <property type="molecule type" value="Genomic_DNA"/>
</dbReference>
<dbReference type="Proteomes" id="UP001497600">
    <property type="component" value="Chromosome D"/>
</dbReference>
<organism evidence="1 2">
    <name type="scientific">[Candida] anglica</name>
    <dbReference type="NCBI Taxonomy" id="148631"/>
    <lineage>
        <taxon>Eukaryota</taxon>
        <taxon>Fungi</taxon>
        <taxon>Dikarya</taxon>
        <taxon>Ascomycota</taxon>
        <taxon>Saccharomycotina</taxon>
        <taxon>Pichiomycetes</taxon>
        <taxon>Debaryomycetaceae</taxon>
        <taxon>Kurtzmaniella</taxon>
    </lineage>
</organism>
<name>A0ABP0EBR0_9ASCO</name>
<evidence type="ECO:0000313" key="1">
    <source>
        <dbReference type="EMBL" id="CAK7905562.1"/>
    </source>
</evidence>
<protein>
    <submittedName>
        <fullName evidence="1">Uncharacterized protein</fullName>
    </submittedName>
</protein>
<accession>A0ABP0EBR0</accession>
<keyword evidence="2" id="KW-1185">Reference proteome</keyword>
<evidence type="ECO:0000313" key="2">
    <source>
        <dbReference type="Proteomes" id="UP001497600"/>
    </source>
</evidence>
<proteinExistence type="predicted"/>